<evidence type="ECO:0000256" key="2">
    <source>
        <dbReference type="ARBA" id="ARBA00022475"/>
    </source>
</evidence>
<comment type="caution">
    <text evidence="9">The sequence shown here is derived from an EMBL/GenBank/DDBJ whole genome shotgun (WGS) entry which is preliminary data.</text>
</comment>
<dbReference type="Gene3D" id="3.40.50.300">
    <property type="entry name" value="P-loop containing nucleotide triphosphate hydrolases"/>
    <property type="match status" value="1"/>
</dbReference>
<evidence type="ECO:0000256" key="6">
    <source>
        <dbReference type="ARBA" id="ARBA00023136"/>
    </source>
</evidence>
<dbReference type="InterPro" id="IPR017871">
    <property type="entry name" value="ABC_transporter-like_CS"/>
</dbReference>
<comment type="function">
    <text evidence="7">Part of the ABC transporter complex PotABCD involved in spermidine/putrescine import. Responsible for energy coupling to the transport system.</text>
</comment>
<keyword evidence="3 7" id="KW-0547">Nucleotide-binding</keyword>
<protein>
    <recommendedName>
        <fullName evidence="7">Spermidine/putrescine import ATP-binding protein PotA</fullName>
        <ecNumber evidence="7">7.6.2.11</ecNumber>
    </recommendedName>
</protein>
<accession>A0A347ZWU5</accession>
<dbReference type="Pfam" id="PF08402">
    <property type="entry name" value="TOBE_2"/>
    <property type="match status" value="1"/>
</dbReference>
<evidence type="ECO:0000256" key="5">
    <source>
        <dbReference type="ARBA" id="ARBA00022967"/>
    </source>
</evidence>
<name>A0A347ZWU5_9CHLR</name>
<dbReference type="InterPro" id="IPR003593">
    <property type="entry name" value="AAA+_ATPase"/>
</dbReference>
<keyword evidence="1 7" id="KW-0813">Transport</keyword>
<dbReference type="SUPFAM" id="SSF52540">
    <property type="entry name" value="P-loop containing nucleoside triphosphate hydrolases"/>
    <property type="match status" value="1"/>
</dbReference>
<organism evidence="9 10">
    <name type="scientific">Pelolinea submarina</name>
    <dbReference type="NCBI Taxonomy" id="913107"/>
    <lineage>
        <taxon>Bacteria</taxon>
        <taxon>Bacillati</taxon>
        <taxon>Chloroflexota</taxon>
        <taxon>Anaerolineae</taxon>
        <taxon>Anaerolineales</taxon>
        <taxon>Anaerolineaceae</taxon>
        <taxon>Pelolinea</taxon>
    </lineage>
</organism>
<dbReference type="InterPro" id="IPR027417">
    <property type="entry name" value="P-loop_NTPase"/>
</dbReference>
<keyword evidence="10" id="KW-1185">Reference proteome</keyword>
<sequence>MSYLELRNVFKTFANVTAVRDFTLDIDKGTLVSFLGPSGCGKTTTLRMIAGFETPDGGTIELDSEDITQVVPNKRDIGMVFQAYALFPNMTVRQNVAFGLKMKNTPKDQMDKRIDEVLEMVRLSETAKRYPHQLSGGQQQRIALARALAVQPRVLLLDEPLSALDAEVRVVLRGEIRRIQSELAITTVYVTHDQEEALSISDKVVVMEGGVIQQVGTPEEIYRAPQTRFVATFIGTANQFFGKVQDKQHVLVDELSLEVENLEGCAAGQQVVVLVRPEYIQVTTQKPERSGCNIVSGVVETITFHGAVTRLGVNANNQRIVADINVSETEPIGLNQKVWLLFGSNACKVMAVDK</sequence>
<evidence type="ECO:0000256" key="7">
    <source>
        <dbReference type="RuleBase" id="RU364083"/>
    </source>
</evidence>
<dbReference type="FunFam" id="3.40.50.300:FF:000425">
    <property type="entry name" value="Probable ABC transporter, ATP-binding subunit"/>
    <property type="match status" value="1"/>
</dbReference>
<dbReference type="InterPro" id="IPR003439">
    <property type="entry name" value="ABC_transporter-like_ATP-bd"/>
</dbReference>
<dbReference type="Gene3D" id="2.40.50.100">
    <property type="match status" value="1"/>
</dbReference>
<dbReference type="SUPFAM" id="SSF50331">
    <property type="entry name" value="MOP-like"/>
    <property type="match status" value="1"/>
</dbReference>
<evidence type="ECO:0000256" key="4">
    <source>
        <dbReference type="ARBA" id="ARBA00022840"/>
    </source>
</evidence>
<comment type="similarity">
    <text evidence="7">Belongs to the ABC transporter superfamily. Spermidine/putrescine importer (TC 3.A.1.11.1) family.</text>
</comment>
<comment type="subunit">
    <text evidence="7">The complex is composed of two ATP-binding proteins (PotA), two transmembrane proteins (PotB and PotC) and a solute-binding protein (PotD).</text>
</comment>
<dbReference type="Proteomes" id="UP000256388">
    <property type="component" value="Unassembled WGS sequence"/>
</dbReference>
<evidence type="ECO:0000256" key="1">
    <source>
        <dbReference type="ARBA" id="ARBA00022448"/>
    </source>
</evidence>
<keyword evidence="2 7" id="KW-1003">Cell membrane</keyword>
<comment type="catalytic activity">
    <reaction evidence="7">
        <text>ATP + H2O + polyamine-[polyamine-binding protein]Side 1 = ADP + phosphate + polyamineSide 2 + [polyamine-binding protein]Side 1.</text>
        <dbReference type="EC" id="7.6.2.11"/>
    </reaction>
</comment>
<dbReference type="InterPro" id="IPR050093">
    <property type="entry name" value="ABC_SmlMolc_Importer"/>
</dbReference>
<dbReference type="GO" id="GO:0015697">
    <property type="term" value="P:quaternary ammonium group transport"/>
    <property type="evidence" value="ECO:0007669"/>
    <property type="project" value="UniProtKB-ARBA"/>
</dbReference>
<dbReference type="InterPro" id="IPR013611">
    <property type="entry name" value="Transp-assoc_OB_typ2"/>
</dbReference>
<gene>
    <name evidence="7" type="primary">potA</name>
    <name evidence="9" type="ORF">DFR64_2923</name>
</gene>
<evidence type="ECO:0000256" key="3">
    <source>
        <dbReference type="ARBA" id="ARBA00022741"/>
    </source>
</evidence>
<keyword evidence="6 7" id="KW-0472">Membrane</keyword>
<dbReference type="GO" id="GO:0016887">
    <property type="term" value="F:ATP hydrolysis activity"/>
    <property type="evidence" value="ECO:0007669"/>
    <property type="project" value="InterPro"/>
</dbReference>
<dbReference type="PROSITE" id="PS50893">
    <property type="entry name" value="ABC_TRANSPORTER_2"/>
    <property type="match status" value="1"/>
</dbReference>
<keyword evidence="4 7" id="KW-0067">ATP-binding</keyword>
<dbReference type="PANTHER" id="PTHR42781:SF4">
    <property type="entry name" value="SPERMIDINE_PUTRESCINE IMPORT ATP-BINDING PROTEIN POTA"/>
    <property type="match status" value="1"/>
</dbReference>
<evidence type="ECO:0000313" key="10">
    <source>
        <dbReference type="Proteomes" id="UP000256388"/>
    </source>
</evidence>
<dbReference type="InterPro" id="IPR008995">
    <property type="entry name" value="Mo/tungstate-bd_C_term_dom"/>
</dbReference>
<dbReference type="RefSeq" id="WP_116226177.1">
    <property type="nucleotide sequence ID" value="NZ_AP018437.1"/>
</dbReference>
<dbReference type="PROSITE" id="PS00211">
    <property type="entry name" value="ABC_TRANSPORTER_1"/>
    <property type="match status" value="1"/>
</dbReference>
<dbReference type="Pfam" id="PF00005">
    <property type="entry name" value="ABC_tran"/>
    <property type="match status" value="1"/>
</dbReference>
<dbReference type="NCBIfam" id="TIGR01187">
    <property type="entry name" value="potA"/>
    <property type="match status" value="1"/>
</dbReference>
<dbReference type="GO" id="GO:0015417">
    <property type="term" value="F:ABC-type polyamine transporter activity"/>
    <property type="evidence" value="ECO:0007669"/>
    <property type="project" value="UniProtKB-EC"/>
</dbReference>
<reference evidence="9 10" key="1">
    <citation type="submission" date="2018-08" db="EMBL/GenBank/DDBJ databases">
        <title>Genomic Encyclopedia of Type Strains, Phase IV (KMG-IV): sequencing the most valuable type-strain genomes for metagenomic binning, comparative biology and taxonomic classification.</title>
        <authorList>
            <person name="Goeker M."/>
        </authorList>
    </citation>
    <scope>NUCLEOTIDE SEQUENCE [LARGE SCALE GENOMIC DNA]</scope>
    <source>
        <strain evidence="9 10">DSM 23923</strain>
    </source>
</reference>
<evidence type="ECO:0000259" key="8">
    <source>
        <dbReference type="PROSITE" id="PS50893"/>
    </source>
</evidence>
<dbReference type="OrthoDB" id="9778160at2"/>
<dbReference type="AlphaFoldDB" id="A0A347ZWU5"/>
<dbReference type="GO" id="GO:0043190">
    <property type="term" value="C:ATP-binding cassette (ABC) transporter complex"/>
    <property type="evidence" value="ECO:0007669"/>
    <property type="project" value="InterPro"/>
</dbReference>
<dbReference type="EMBL" id="QUMS01000005">
    <property type="protein sequence ID" value="REG05519.1"/>
    <property type="molecule type" value="Genomic_DNA"/>
</dbReference>
<feature type="domain" description="ABC transporter" evidence="8">
    <location>
        <begin position="4"/>
        <end position="234"/>
    </location>
</feature>
<dbReference type="InterPro" id="IPR005893">
    <property type="entry name" value="PotA-like"/>
</dbReference>
<evidence type="ECO:0000313" key="9">
    <source>
        <dbReference type="EMBL" id="REG05519.1"/>
    </source>
</evidence>
<dbReference type="PANTHER" id="PTHR42781">
    <property type="entry name" value="SPERMIDINE/PUTRESCINE IMPORT ATP-BINDING PROTEIN POTA"/>
    <property type="match status" value="1"/>
</dbReference>
<keyword evidence="5 7" id="KW-1278">Translocase</keyword>
<dbReference type="GO" id="GO:0005524">
    <property type="term" value="F:ATP binding"/>
    <property type="evidence" value="ECO:0007669"/>
    <property type="project" value="UniProtKB-KW"/>
</dbReference>
<dbReference type="SMART" id="SM00382">
    <property type="entry name" value="AAA"/>
    <property type="match status" value="1"/>
</dbReference>
<dbReference type="EC" id="7.6.2.11" evidence="7"/>
<proteinExistence type="inferred from homology"/>